<name>A0ABP8YNA1_9ACTN</name>
<dbReference type="InterPro" id="IPR003812">
    <property type="entry name" value="Fido"/>
</dbReference>
<evidence type="ECO:0000313" key="3">
    <source>
        <dbReference type="EMBL" id="GAA4732815.1"/>
    </source>
</evidence>
<keyword evidence="4" id="KW-1185">Reference proteome</keyword>
<dbReference type="InterPro" id="IPR036597">
    <property type="entry name" value="Fido-like_dom_sf"/>
</dbReference>
<dbReference type="PANTHER" id="PTHR13504:SF38">
    <property type="entry name" value="FIDO DOMAIN-CONTAINING PROTEIN"/>
    <property type="match status" value="1"/>
</dbReference>
<sequence>MGVLGGDNLVVDRSPDGTVVDRYREALAAGTHHPVLLIGLFVLDLLTIHPFDDGNGRVVRALTNAMLDDAGYTVGRYVSLDQLIAETADVYYAALLESTHGWHERENDPWPWLSYFVVILSRAYERFEQGTAAQRSTGTKQDRVREYVTQHAPQIFKIADIRVALPGVSDPTIRLALDQLKQEGSVRPEGTGRAAVWVKTGRHGQLPTGPPAVARRLTGSGANRG</sequence>
<feature type="region of interest" description="Disordered" evidence="1">
    <location>
        <begin position="200"/>
        <end position="225"/>
    </location>
</feature>
<dbReference type="PROSITE" id="PS51459">
    <property type="entry name" value="FIDO"/>
    <property type="match status" value="1"/>
</dbReference>
<protein>
    <recommendedName>
        <fullName evidence="2">Fido domain-containing protein</fullName>
    </recommendedName>
</protein>
<dbReference type="Pfam" id="PF02661">
    <property type="entry name" value="Fic"/>
    <property type="match status" value="1"/>
</dbReference>
<dbReference type="SUPFAM" id="SSF140931">
    <property type="entry name" value="Fic-like"/>
    <property type="match status" value="1"/>
</dbReference>
<dbReference type="InterPro" id="IPR040198">
    <property type="entry name" value="Fido_containing"/>
</dbReference>
<dbReference type="RefSeq" id="WP_345526144.1">
    <property type="nucleotide sequence ID" value="NZ_BAABKN010000009.1"/>
</dbReference>
<organism evidence="3 4">
    <name type="scientific">Nocardioides endophyticus</name>
    <dbReference type="NCBI Taxonomy" id="1353775"/>
    <lineage>
        <taxon>Bacteria</taxon>
        <taxon>Bacillati</taxon>
        <taxon>Actinomycetota</taxon>
        <taxon>Actinomycetes</taxon>
        <taxon>Propionibacteriales</taxon>
        <taxon>Nocardioidaceae</taxon>
        <taxon>Nocardioides</taxon>
    </lineage>
</organism>
<dbReference type="Proteomes" id="UP001499882">
    <property type="component" value="Unassembled WGS sequence"/>
</dbReference>
<gene>
    <name evidence="3" type="ORF">GCM10023350_15340</name>
</gene>
<evidence type="ECO:0000256" key="1">
    <source>
        <dbReference type="SAM" id="MobiDB-lite"/>
    </source>
</evidence>
<dbReference type="Gene3D" id="1.10.3290.10">
    <property type="entry name" value="Fido-like domain"/>
    <property type="match status" value="1"/>
</dbReference>
<feature type="domain" description="Fido" evidence="2">
    <location>
        <begin position="1"/>
        <end position="118"/>
    </location>
</feature>
<reference evidence="4" key="1">
    <citation type="journal article" date="2019" name="Int. J. Syst. Evol. Microbiol.">
        <title>The Global Catalogue of Microorganisms (GCM) 10K type strain sequencing project: providing services to taxonomists for standard genome sequencing and annotation.</title>
        <authorList>
            <consortium name="The Broad Institute Genomics Platform"/>
            <consortium name="The Broad Institute Genome Sequencing Center for Infectious Disease"/>
            <person name="Wu L."/>
            <person name="Ma J."/>
        </authorList>
    </citation>
    <scope>NUCLEOTIDE SEQUENCE [LARGE SCALE GENOMIC DNA]</scope>
    <source>
        <strain evidence="4">JCM 18532</strain>
    </source>
</reference>
<accession>A0ABP8YNA1</accession>
<evidence type="ECO:0000313" key="4">
    <source>
        <dbReference type="Proteomes" id="UP001499882"/>
    </source>
</evidence>
<proteinExistence type="predicted"/>
<comment type="caution">
    <text evidence="3">The sequence shown here is derived from an EMBL/GenBank/DDBJ whole genome shotgun (WGS) entry which is preliminary data.</text>
</comment>
<evidence type="ECO:0000259" key="2">
    <source>
        <dbReference type="PROSITE" id="PS51459"/>
    </source>
</evidence>
<dbReference type="EMBL" id="BAABKN010000009">
    <property type="protein sequence ID" value="GAA4732815.1"/>
    <property type="molecule type" value="Genomic_DNA"/>
</dbReference>
<dbReference type="PANTHER" id="PTHR13504">
    <property type="entry name" value="FIDO DOMAIN-CONTAINING PROTEIN DDB_G0283145"/>
    <property type="match status" value="1"/>
</dbReference>